<feature type="chain" id="PRO_5040830246" description="Copper amine oxidase-like N-terminal domain-containing protein" evidence="2">
    <location>
        <begin position="30"/>
        <end position="461"/>
    </location>
</feature>
<keyword evidence="4" id="KW-1185">Reference proteome</keyword>
<dbReference type="Proteomes" id="UP000663505">
    <property type="component" value="Chromosome"/>
</dbReference>
<keyword evidence="2" id="KW-0732">Signal</keyword>
<proteinExistence type="predicted"/>
<dbReference type="KEGG" id="afx:JZ786_12940"/>
<sequence>MKLSKLSATLLALAGATSVIFSSTGPAMANNYYKPYATNIYLNGQEISSPAHIVANDSGQATSWIPIYYLQNALRQVGIQNTWNGNTWNLQVPSGADLSNLPRYQAPSSGSMAIAINGTVVQYAPRIIYKDLSGTEQTTYVPIWYLMQVMTRMNIGHSWDGTNWRTTESQPSNGGGTGSGGTGSTSYESQQNMANAMWNTFNATSFDVNSHPSMSQSGVSLSNPSGAVTASQVATWLADWAQKAKGSNYGGSYHPYSLQYESSSDPYTWASQNGLFQGTGINGSSSPITANEANTIISNLQWWLNGYKVSNGVYTMHVPFVSHYVEWLDFTQPGYGNVTEQNYQSGMAQALGYYNQIKVWGTSTVNVQLPNSSGTNVEFGVSGNNGSYNYGLDIGLDPHSPTHGGVTVSFPNSSSWGTDLTAEVMGLPSTNGNPIGYDIVIRNHNGVPSISTMADATAGQQ</sequence>
<name>A0A9X7VVQ5_9BACL</name>
<feature type="compositionally biased region" description="Polar residues" evidence="1">
    <location>
        <begin position="161"/>
        <end position="172"/>
    </location>
</feature>
<evidence type="ECO:0000256" key="2">
    <source>
        <dbReference type="SAM" id="SignalP"/>
    </source>
</evidence>
<gene>
    <name evidence="3" type="ORF">JZ786_12940</name>
</gene>
<dbReference type="EMBL" id="CP071182">
    <property type="protein sequence ID" value="QSO45480.1"/>
    <property type="molecule type" value="Genomic_DNA"/>
</dbReference>
<evidence type="ECO:0000256" key="1">
    <source>
        <dbReference type="SAM" id="MobiDB-lite"/>
    </source>
</evidence>
<reference evidence="3 4" key="1">
    <citation type="submission" date="2021-02" db="EMBL/GenBank/DDBJ databases">
        <title>Alicyclobacillus curvatus sp. nov. and Alicyclobacillus mengziensis sp. nov., two acidophilic bacteria isolated from acid mine drainage.</title>
        <authorList>
            <person name="Huang Y."/>
        </authorList>
    </citation>
    <scope>NUCLEOTIDE SEQUENCE [LARGE SCALE GENOMIC DNA]</scope>
    <source>
        <strain evidence="3 4">S30H14</strain>
    </source>
</reference>
<accession>A0A9X7VVQ5</accession>
<evidence type="ECO:0000313" key="3">
    <source>
        <dbReference type="EMBL" id="QSO45480.1"/>
    </source>
</evidence>
<evidence type="ECO:0000313" key="4">
    <source>
        <dbReference type="Proteomes" id="UP000663505"/>
    </source>
</evidence>
<protein>
    <recommendedName>
        <fullName evidence="5">Copper amine oxidase-like N-terminal domain-containing protein</fullName>
    </recommendedName>
</protein>
<dbReference type="AlphaFoldDB" id="A0A9X7VVQ5"/>
<dbReference type="RefSeq" id="WP_206654848.1">
    <property type="nucleotide sequence ID" value="NZ_CP071182.1"/>
</dbReference>
<feature type="region of interest" description="Disordered" evidence="1">
    <location>
        <begin position="161"/>
        <end position="188"/>
    </location>
</feature>
<organism evidence="3 4">
    <name type="scientific">Alicyclobacillus mengziensis</name>
    <dbReference type="NCBI Taxonomy" id="2931921"/>
    <lineage>
        <taxon>Bacteria</taxon>
        <taxon>Bacillati</taxon>
        <taxon>Bacillota</taxon>
        <taxon>Bacilli</taxon>
        <taxon>Bacillales</taxon>
        <taxon>Alicyclobacillaceae</taxon>
        <taxon>Alicyclobacillus</taxon>
    </lineage>
</organism>
<feature type="compositionally biased region" description="Gly residues" evidence="1">
    <location>
        <begin position="173"/>
        <end position="183"/>
    </location>
</feature>
<feature type="signal peptide" evidence="2">
    <location>
        <begin position="1"/>
        <end position="29"/>
    </location>
</feature>
<evidence type="ECO:0008006" key="5">
    <source>
        <dbReference type="Google" id="ProtNLM"/>
    </source>
</evidence>